<evidence type="ECO:0000259" key="5">
    <source>
        <dbReference type="PROSITE" id="PS50893"/>
    </source>
</evidence>
<name>A0A9Q3XTB9_9LACO</name>
<dbReference type="PANTHER" id="PTHR42798">
    <property type="entry name" value="LIPOPROTEIN-RELEASING SYSTEM ATP-BINDING PROTEIN LOLD"/>
    <property type="match status" value="1"/>
</dbReference>
<evidence type="ECO:0000313" key="6">
    <source>
        <dbReference type="EMBL" id="CUW05406.1"/>
    </source>
</evidence>
<dbReference type="Proteomes" id="UP000199271">
    <property type="component" value="Unassembled WGS sequence"/>
</dbReference>
<protein>
    <submittedName>
        <fullName evidence="7">ABC transporter ATP-binding protein</fullName>
    </submittedName>
</protein>
<dbReference type="SUPFAM" id="SSF52540">
    <property type="entry name" value="P-loop containing nucleoside triphosphate hydrolases"/>
    <property type="match status" value="1"/>
</dbReference>
<dbReference type="InterPro" id="IPR017911">
    <property type="entry name" value="MacB-like_ATP-bd"/>
</dbReference>
<accession>A0A9Q3XTB9</accession>
<dbReference type="Gene3D" id="3.40.50.300">
    <property type="entry name" value="P-loop containing nucleotide triphosphate hydrolases"/>
    <property type="match status" value="1"/>
</dbReference>
<dbReference type="InterPro" id="IPR003593">
    <property type="entry name" value="AAA+_ATPase"/>
</dbReference>
<reference evidence="7" key="2">
    <citation type="submission" date="2021-05" db="EMBL/GenBank/DDBJ databases">
        <title>Pangenome of Leuconostoc gelidum warrants species status for Leuconostoc gelidum subsp. gasicomitatum.</title>
        <authorList>
            <person name="Johansson P."/>
            <person name="Sade E."/>
            <person name="Hultman J."/>
            <person name="Auvinen P."/>
            <person name="Bjorkroth J."/>
        </authorList>
    </citation>
    <scope>NUCLEOTIDE SEQUENCE</scope>
    <source>
        <strain evidence="7">A.21.4</strain>
    </source>
</reference>
<dbReference type="Proteomes" id="UP000752647">
    <property type="component" value="Unassembled WGS sequence"/>
</dbReference>
<dbReference type="CDD" id="cd03255">
    <property type="entry name" value="ABC_MJ0796_LolCDE_FtsE"/>
    <property type="match status" value="1"/>
</dbReference>
<sequence>MSNLKLIDVTKLFGTGDSQVTALDHVNFTANSKELTLIVGPSGSGKSTLLTILGGLQAATSGQILLNGRDLNTLSKKQADNFRLSHIGFVLQSYSLVPYLTVQKQFELVKRIKPDNNLSAALFTQYLERLGITNLLSKFPDQLSGGQTQRVAIARALYTNPDYILADEPTSALDSQRVDEVAKLFKGIAKNENKAVVIVTHDLRMRAYADRVYEIIDGKVVVE</sequence>
<keyword evidence="3" id="KW-0547">Nucleotide-binding</keyword>
<keyword evidence="8" id="KW-1185">Reference proteome</keyword>
<reference evidence="6 8" key="1">
    <citation type="submission" date="2015-12" db="EMBL/GenBank/DDBJ databases">
        <authorList>
            <person name="Andreevskaya M."/>
        </authorList>
    </citation>
    <scope>NUCLEOTIDE SEQUENCE [LARGE SCALE GENOMIC DNA]</scope>
    <source>
        <strain evidence="6 8">C122c</strain>
    </source>
</reference>
<dbReference type="GO" id="GO:0005524">
    <property type="term" value="F:ATP binding"/>
    <property type="evidence" value="ECO:0007669"/>
    <property type="project" value="UniProtKB-KW"/>
</dbReference>
<dbReference type="GeneID" id="61037608"/>
<evidence type="ECO:0000313" key="7">
    <source>
        <dbReference type="EMBL" id="MBZ5962520.1"/>
    </source>
</evidence>
<gene>
    <name evidence="6" type="ORF">C122C_1168</name>
    <name evidence="7" type="ORF">KIJ12_05040</name>
</gene>
<comment type="caution">
    <text evidence="7">The sequence shown here is derived from an EMBL/GenBank/DDBJ whole genome shotgun (WGS) entry which is preliminary data.</text>
</comment>
<dbReference type="RefSeq" id="WP_010388296.1">
    <property type="nucleotide sequence ID" value="NZ_BPKT01000001.1"/>
</dbReference>
<dbReference type="InterPro" id="IPR027417">
    <property type="entry name" value="P-loop_NTPase"/>
</dbReference>
<evidence type="ECO:0000256" key="3">
    <source>
        <dbReference type="ARBA" id="ARBA00022741"/>
    </source>
</evidence>
<dbReference type="EMBL" id="FBSY01000002">
    <property type="protein sequence ID" value="CUW05406.1"/>
    <property type="molecule type" value="Genomic_DNA"/>
</dbReference>
<comment type="similarity">
    <text evidence="1">Belongs to the ABC transporter superfamily.</text>
</comment>
<evidence type="ECO:0000256" key="1">
    <source>
        <dbReference type="ARBA" id="ARBA00005417"/>
    </source>
</evidence>
<evidence type="ECO:0000256" key="2">
    <source>
        <dbReference type="ARBA" id="ARBA00022448"/>
    </source>
</evidence>
<dbReference type="AlphaFoldDB" id="A0A9Q3XTB9"/>
<dbReference type="PANTHER" id="PTHR42798:SF2">
    <property type="entry name" value="ABC TRANSPORTER ATP-BINDING PROTEIN MG467-RELATED"/>
    <property type="match status" value="1"/>
</dbReference>
<keyword evidence="4 7" id="KW-0067">ATP-binding</keyword>
<dbReference type="EMBL" id="JAHBFI010000010">
    <property type="protein sequence ID" value="MBZ5962520.1"/>
    <property type="molecule type" value="Genomic_DNA"/>
</dbReference>
<dbReference type="Pfam" id="PF00005">
    <property type="entry name" value="ABC_tran"/>
    <property type="match status" value="1"/>
</dbReference>
<dbReference type="GO" id="GO:0016887">
    <property type="term" value="F:ATP hydrolysis activity"/>
    <property type="evidence" value="ECO:0007669"/>
    <property type="project" value="InterPro"/>
</dbReference>
<evidence type="ECO:0000313" key="8">
    <source>
        <dbReference type="Proteomes" id="UP000199271"/>
    </source>
</evidence>
<dbReference type="SMART" id="SM00382">
    <property type="entry name" value="AAA"/>
    <property type="match status" value="1"/>
</dbReference>
<dbReference type="InterPro" id="IPR003439">
    <property type="entry name" value="ABC_transporter-like_ATP-bd"/>
</dbReference>
<evidence type="ECO:0000313" key="9">
    <source>
        <dbReference type="Proteomes" id="UP000752647"/>
    </source>
</evidence>
<dbReference type="PROSITE" id="PS50893">
    <property type="entry name" value="ABC_TRANSPORTER_2"/>
    <property type="match status" value="1"/>
</dbReference>
<proteinExistence type="inferred from homology"/>
<evidence type="ECO:0000256" key="4">
    <source>
        <dbReference type="ARBA" id="ARBA00022840"/>
    </source>
</evidence>
<feature type="domain" description="ABC transporter" evidence="5">
    <location>
        <begin position="4"/>
        <end position="223"/>
    </location>
</feature>
<keyword evidence="2" id="KW-0813">Transport</keyword>
<organism evidence="7 9">
    <name type="scientific">Leuconostoc gasicomitatum</name>
    <dbReference type="NCBI Taxonomy" id="115778"/>
    <lineage>
        <taxon>Bacteria</taxon>
        <taxon>Bacillati</taxon>
        <taxon>Bacillota</taxon>
        <taxon>Bacilli</taxon>
        <taxon>Lactobacillales</taxon>
        <taxon>Lactobacillaceae</taxon>
        <taxon>Leuconostoc</taxon>
        <taxon>Leuconostoc gelidum group</taxon>
    </lineage>
</organism>
<dbReference type="OMA" id="AMIFQQH"/>